<evidence type="ECO:0000256" key="2">
    <source>
        <dbReference type="ARBA" id="ARBA00010291"/>
    </source>
</evidence>
<feature type="compositionally biased region" description="Basic residues" evidence="4">
    <location>
        <begin position="729"/>
        <end position="740"/>
    </location>
</feature>
<feature type="compositionally biased region" description="Basic and acidic residues" evidence="4">
    <location>
        <begin position="328"/>
        <end position="338"/>
    </location>
</feature>
<keyword evidence="6" id="KW-1185">Reference proteome</keyword>
<protein>
    <recommendedName>
        <fullName evidence="7">Centromere protein C/Mif2/cnp3</fullName>
    </recommendedName>
</protein>
<comment type="caution">
    <text evidence="5">The sequence shown here is derived from an EMBL/GenBank/DDBJ whole genome shotgun (WGS) entry which is preliminary data.</text>
</comment>
<feature type="compositionally biased region" description="Polar residues" evidence="4">
    <location>
        <begin position="713"/>
        <end position="726"/>
    </location>
</feature>
<feature type="region of interest" description="Disordered" evidence="4">
    <location>
        <begin position="613"/>
        <end position="746"/>
    </location>
</feature>
<evidence type="ECO:0000313" key="6">
    <source>
        <dbReference type="Proteomes" id="UP000306102"/>
    </source>
</evidence>
<dbReference type="GO" id="GO:0019237">
    <property type="term" value="F:centromeric DNA binding"/>
    <property type="evidence" value="ECO:0007669"/>
    <property type="project" value="InterPro"/>
</dbReference>
<feature type="region of interest" description="Disordered" evidence="4">
    <location>
        <begin position="406"/>
        <end position="450"/>
    </location>
</feature>
<feature type="region of interest" description="Disordered" evidence="4">
    <location>
        <begin position="316"/>
        <end position="338"/>
    </location>
</feature>
<dbReference type="InterPro" id="IPR028386">
    <property type="entry name" value="CENP-C/Mif2/cnp3"/>
</dbReference>
<feature type="compositionally biased region" description="Polar residues" evidence="4">
    <location>
        <begin position="316"/>
        <end position="327"/>
    </location>
</feature>
<evidence type="ECO:0008006" key="7">
    <source>
        <dbReference type="Google" id="ProtNLM"/>
    </source>
</evidence>
<name>A0A4S4EY18_CAMSN</name>
<feature type="compositionally biased region" description="Basic and acidic residues" evidence="4">
    <location>
        <begin position="573"/>
        <end position="584"/>
    </location>
</feature>
<evidence type="ECO:0000256" key="3">
    <source>
        <dbReference type="ARBA" id="ARBA00023242"/>
    </source>
</evidence>
<comment type="subcellular location">
    <subcellularLocation>
        <location evidence="1">Nucleus</location>
    </subcellularLocation>
</comment>
<reference evidence="5 6" key="1">
    <citation type="journal article" date="2018" name="Proc. Natl. Acad. Sci. U.S.A.">
        <title>Draft genome sequence of Camellia sinensis var. sinensis provides insights into the evolution of the tea genome and tea quality.</title>
        <authorList>
            <person name="Wei C."/>
            <person name="Yang H."/>
            <person name="Wang S."/>
            <person name="Zhao J."/>
            <person name="Liu C."/>
            <person name="Gao L."/>
            <person name="Xia E."/>
            <person name="Lu Y."/>
            <person name="Tai Y."/>
            <person name="She G."/>
            <person name="Sun J."/>
            <person name="Cao H."/>
            <person name="Tong W."/>
            <person name="Gao Q."/>
            <person name="Li Y."/>
            <person name="Deng W."/>
            <person name="Jiang X."/>
            <person name="Wang W."/>
            <person name="Chen Q."/>
            <person name="Zhang S."/>
            <person name="Li H."/>
            <person name="Wu J."/>
            <person name="Wang P."/>
            <person name="Li P."/>
            <person name="Shi C."/>
            <person name="Zheng F."/>
            <person name="Jian J."/>
            <person name="Huang B."/>
            <person name="Shan D."/>
            <person name="Shi M."/>
            <person name="Fang C."/>
            <person name="Yue Y."/>
            <person name="Li F."/>
            <person name="Li D."/>
            <person name="Wei S."/>
            <person name="Han B."/>
            <person name="Jiang C."/>
            <person name="Yin Y."/>
            <person name="Xia T."/>
            <person name="Zhang Z."/>
            <person name="Bennetzen J.L."/>
            <person name="Zhao S."/>
            <person name="Wan X."/>
        </authorList>
    </citation>
    <scope>NUCLEOTIDE SEQUENCE [LARGE SCALE GENOMIC DNA]</scope>
    <source>
        <strain evidence="6">cv. Shuchazao</strain>
        <tissue evidence="5">Leaf</tissue>
    </source>
</reference>
<dbReference type="EMBL" id="SDRB02001425">
    <property type="protein sequence ID" value="THG21346.1"/>
    <property type="molecule type" value="Genomic_DNA"/>
</dbReference>
<accession>A0A4S4EY18</accession>
<dbReference type="GO" id="GO:0051455">
    <property type="term" value="P:spindle attachment to meiosis I kinetochore"/>
    <property type="evidence" value="ECO:0007669"/>
    <property type="project" value="TreeGrafter"/>
</dbReference>
<feature type="compositionally biased region" description="Polar residues" evidence="4">
    <location>
        <begin position="668"/>
        <end position="686"/>
    </location>
</feature>
<keyword evidence="3" id="KW-0539">Nucleus</keyword>
<feature type="region of interest" description="Disordered" evidence="4">
    <location>
        <begin position="550"/>
        <end position="596"/>
    </location>
</feature>
<dbReference type="GO" id="GO:0051382">
    <property type="term" value="P:kinetochore assembly"/>
    <property type="evidence" value="ECO:0007669"/>
    <property type="project" value="InterPro"/>
</dbReference>
<comment type="similarity">
    <text evidence="2">Belongs to the CENP-C/MIF2 family.</text>
</comment>
<dbReference type="PANTHER" id="PTHR16684:SF11">
    <property type="entry name" value="CENTROMERE PROTEIN C"/>
    <property type="match status" value="1"/>
</dbReference>
<dbReference type="Proteomes" id="UP000306102">
    <property type="component" value="Unassembled WGS sequence"/>
</dbReference>
<dbReference type="PANTHER" id="PTHR16684">
    <property type="entry name" value="CENTROMERE PROTEIN C"/>
    <property type="match status" value="1"/>
</dbReference>
<evidence type="ECO:0000313" key="5">
    <source>
        <dbReference type="EMBL" id="THG21346.1"/>
    </source>
</evidence>
<dbReference type="GO" id="GO:0051315">
    <property type="term" value="P:attachment of mitotic spindle microtubules to kinetochore"/>
    <property type="evidence" value="ECO:0007669"/>
    <property type="project" value="TreeGrafter"/>
</dbReference>
<dbReference type="AlphaFoldDB" id="A0A4S4EY18"/>
<gene>
    <name evidence="5" type="ORF">TEA_016557</name>
</gene>
<dbReference type="GO" id="GO:0005634">
    <property type="term" value="C:nucleus"/>
    <property type="evidence" value="ECO:0007669"/>
    <property type="project" value="UniProtKB-SubCell"/>
</dbReference>
<proteinExistence type="inferred from homology"/>
<dbReference type="GO" id="GO:0000776">
    <property type="term" value="C:kinetochore"/>
    <property type="evidence" value="ECO:0007669"/>
    <property type="project" value="InterPro"/>
</dbReference>
<evidence type="ECO:0000256" key="1">
    <source>
        <dbReference type="ARBA" id="ARBA00004123"/>
    </source>
</evidence>
<evidence type="ECO:0000256" key="4">
    <source>
        <dbReference type="SAM" id="MobiDB-lite"/>
    </source>
</evidence>
<organism evidence="5 6">
    <name type="scientific">Camellia sinensis var. sinensis</name>
    <name type="common">China tea</name>
    <dbReference type="NCBI Taxonomy" id="542762"/>
    <lineage>
        <taxon>Eukaryota</taxon>
        <taxon>Viridiplantae</taxon>
        <taxon>Streptophyta</taxon>
        <taxon>Embryophyta</taxon>
        <taxon>Tracheophyta</taxon>
        <taxon>Spermatophyta</taxon>
        <taxon>Magnoliopsida</taxon>
        <taxon>eudicotyledons</taxon>
        <taxon>Gunneridae</taxon>
        <taxon>Pentapetalae</taxon>
        <taxon>asterids</taxon>
        <taxon>Ericales</taxon>
        <taxon>Theaceae</taxon>
        <taxon>Camellia</taxon>
    </lineage>
</organism>
<sequence length="824" mass="91930">MKDVDEPHTSDPIDPLHSFSLLSLFPQTFRHSMNPPNPNHPDDLESIHAFMKSMVLTSPGKYSEQAKAILDGNSQLLNSNFGSFAASEKENETVAAKGKENFQEQRPALERKQAQFSSKLNLSQSSLDIDQLQDPEEYFLAHERLENGNKELPRQMGGSVTDLDDYNLSKTETENETVTAKGKENKTVAAEGKENVKERRPALGRRRAQFSFKPNLSQSSVIVEPSLDIDHLEDPEEYFLAYERLENAKKIFQRQRGEIVTDLDDYKLSKTERRRRPGILGKSVSYKHRYSVLPESDNTFVSSQETMGQDILSPRNYISQPETTDTNAELREKESTGSIHKTEKRVNGLLDELLSDNCGNLDGDEMVSFLQERLQIKPLDLDKLCLPEFHDVGKIDFTELGRNLQKPRKTLSDKRDLGKGISGKTPVKHKQVAESAVHSPASPTPPRSPFASLSLLIKRTSKSNMMSNPFSALNQSPVRNSSSVEHVDEQSDQYNAMKELGVSGELKSLITEISVVRVDGAGSQEMITGDSIPPFEKSVNDNSSRLSVGINVMSSGSHGDLKDNDGNWNMDDNDSRLNIDKDVPENGPNEMEEDDSILNTVSDIRARAPNELEENVGDIPQEAGSHGDVNFGDSSRPHTDFQTDGPTEMEKNVEDMPPNAEPDINIEDPSTGNLDSNQNQEDQSSPAAGRPHAMDGPSETADSFPDQHIENVQEPSRVSLNEQSAAKRSPPRGHKRRTLSHRQSLAGAGTFWESGVRRSKRIKMRPLEYWKGERFLYGRIHESLTTVIGVKYVSPAKGNEKPAVRVKSYVSDEYKELVELAALH</sequence>